<dbReference type="InterPro" id="IPR002933">
    <property type="entry name" value="Peptidase_M20"/>
</dbReference>
<dbReference type="EMBL" id="CP036150">
    <property type="protein sequence ID" value="QEN09174.1"/>
    <property type="molecule type" value="Genomic_DNA"/>
</dbReference>
<reference evidence="11 12" key="1">
    <citation type="submission" date="2019-02" db="EMBL/GenBank/DDBJ databases">
        <title>Complete Genome Sequence and Methylome Analysis of free living Spirochaetas.</title>
        <authorList>
            <person name="Fomenkov A."/>
            <person name="Dubinina G."/>
            <person name="Leshcheva N."/>
            <person name="Mikheeva N."/>
            <person name="Grabovich M."/>
            <person name="Vincze T."/>
            <person name="Roberts R.J."/>
        </authorList>
    </citation>
    <scope>NUCLEOTIDE SEQUENCE [LARGE SCALE GENOMIC DNA]</scope>
    <source>
        <strain evidence="11 12">K2</strain>
    </source>
</reference>
<evidence type="ECO:0000313" key="12">
    <source>
        <dbReference type="Proteomes" id="UP000324209"/>
    </source>
</evidence>
<organism evidence="11 12">
    <name type="scientific">Oceanispirochaeta crateris</name>
    <dbReference type="NCBI Taxonomy" id="2518645"/>
    <lineage>
        <taxon>Bacteria</taxon>
        <taxon>Pseudomonadati</taxon>
        <taxon>Spirochaetota</taxon>
        <taxon>Spirochaetia</taxon>
        <taxon>Spirochaetales</taxon>
        <taxon>Spirochaetaceae</taxon>
        <taxon>Oceanispirochaeta</taxon>
    </lineage>
</organism>
<evidence type="ECO:0000259" key="10">
    <source>
        <dbReference type="Pfam" id="PF07687"/>
    </source>
</evidence>
<evidence type="ECO:0000256" key="3">
    <source>
        <dbReference type="ARBA" id="ARBA00022490"/>
    </source>
</evidence>
<dbReference type="Gene3D" id="3.30.70.360">
    <property type="match status" value="1"/>
</dbReference>
<evidence type="ECO:0000256" key="6">
    <source>
        <dbReference type="ARBA" id="ARBA00022723"/>
    </source>
</evidence>
<evidence type="ECO:0000313" key="11">
    <source>
        <dbReference type="EMBL" id="QEN09174.1"/>
    </source>
</evidence>
<accession>A0A5C1QRB6</accession>
<keyword evidence="5" id="KW-0028">Amino-acid biosynthesis</keyword>
<dbReference type="InterPro" id="IPR001261">
    <property type="entry name" value="ArgE/DapE_CS"/>
</dbReference>
<keyword evidence="4" id="KW-0055">Arginine biosynthesis</keyword>
<keyword evidence="7 11" id="KW-0378">Hydrolase</keyword>
<sequence>MVKNMRTNRAVILSNFEQILKKLISFETLSDSSTNLVMDWIEEYLFSCGCKVLRFPVGYNTKIENLYATVSDKKVGGICFSGHIDVVPPQDKGWYTPPFELHKKDNKLYGRGTVDMKSFIALIMAMIPYWQSKNLKTPIHLALTCDEELGCKGVSYLTHQMNLNNLKPDFVIVGEPTECIPVSSHKGGIKCTTVIHGISGHSSTPASAVNAIYYAMDYVNYLRQIQDQAIKNSDLGCSFDPPYTTYSVGQIFGGTAVNIVPENCEFKWEVRVLPEQNPKVLIHDINSYMLDYFQNIDPRISFDTKINSSYPGLSAASNRNVVNFIQSLGSKVNPAVVSFGAEAGSYAQAGFSSILWGPGSIEEAHRPNEFIETSQIENYLNYLLNL</sequence>
<dbReference type="AlphaFoldDB" id="A0A5C1QRB6"/>
<comment type="cofactor">
    <cofactor evidence="1">
        <name>Zn(2+)</name>
        <dbReference type="ChEBI" id="CHEBI:29105"/>
    </cofactor>
</comment>
<dbReference type="NCBIfam" id="TIGR01892">
    <property type="entry name" value="AcOrn-deacetyl"/>
    <property type="match status" value="1"/>
</dbReference>
<dbReference type="InterPro" id="IPR010169">
    <property type="entry name" value="AcOrn-deacetyl"/>
</dbReference>
<dbReference type="PANTHER" id="PTHR43808:SF31">
    <property type="entry name" value="N-ACETYL-L-CITRULLINE DEACETYLASE"/>
    <property type="match status" value="1"/>
</dbReference>
<evidence type="ECO:0000256" key="8">
    <source>
        <dbReference type="ARBA" id="ARBA00022833"/>
    </source>
</evidence>
<evidence type="ECO:0000256" key="2">
    <source>
        <dbReference type="ARBA" id="ARBA00005691"/>
    </source>
</evidence>
<dbReference type="GO" id="GO:0008777">
    <property type="term" value="F:acetylornithine deacetylase activity"/>
    <property type="evidence" value="ECO:0007669"/>
    <property type="project" value="UniProtKB-EC"/>
</dbReference>
<comment type="similarity">
    <text evidence="2">Belongs to the peptidase M20A family. ArgE subfamily.</text>
</comment>
<keyword evidence="12" id="KW-1185">Reference proteome</keyword>
<keyword evidence="6" id="KW-0479">Metal-binding</keyword>
<dbReference type="CDD" id="cd03894">
    <property type="entry name" value="M20_ArgE"/>
    <property type="match status" value="1"/>
</dbReference>
<keyword evidence="8" id="KW-0862">Zinc</keyword>
<dbReference type="GO" id="GO:0046872">
    <property type="term" value="F:metal ion binding"/>
    <property type="evidence" value="ECO:0007669"/>
    <property type="project" value="UniProtKB-KW"/>
</dbReference>
<dbReference type="KEGG" id="ock:EXM22_14735"/>
<proteinExistence type="inferred from homology"/>
<dbReference type="OrthoDB" id="9792335at2"/>
<dbReference type="Pfam" id="PF01546">
    <property type="entry name" value="Peptidase_M20"/>
    <property type="match status" value="1"/>
</dbReference>
<gene>
    <name evidence="11" type="primary">argE</name>
    <name evidence="11" type="ORF">EXM22_14735</name>
</gene>
<dbReference type="InterPro" id="IPR036264">
    <property type="entry name" value="Bact_exopeptidase_dim_dom"/>
</dbReference>
<protein>
    <submittedName>
        <fullName evidence="11">Acetylornithine deacetylase</fullName>
        <ecNumber evidence="11">3.5.1.16</ecNumber>
    </submittedName>
</protein>
<evidence type="ECO:0000256" key="5">
    <source>
        <dbReference type="ARBA" id="ARBA00022605"/>
    </source>
</evidence>
<name>A0A5C1QRB6_9SPIO</name>
<dbReference type="InterPro" id="IPR011650">
    <property type="entry name" value="Peptidase_M20_dimer"/>
</dbReference>
<dbReference type="Gene3D" id="3.40.630.10">
    <property type="entry name" value="Zn peptidases"/>
    <property type="match status" value="1"/>
</dbReference>
<keyword evidence="3" id="KW-0963">Cytoplasm</keyword>
<feature type="domain" description="Peptidase M20 dimerisation" evidence="10">
    <location>
        <begin position="184"/>
        <end position="289"/>
    </location>
</feature>
<dbReference type="PROSITE" id="PS00759">
    <property type="entry name" value="ARGE_DAPE_CPG2_2"/>
    <property type="match status" value="1"/>
</dbReference>
<dbReference type="Pfam" id="PF07687">
    <property type="entry name" value="M20_dimer"/>
    <property type="match status" value="1"/>
</dbReference>
<dbReference type="PANTHER" id="PTHR43808">
    <property type="entry name" value="ACETYLORNITHINE DEACETYLASE"/>
    <property type="match status" value="1"/>
</dbReference>
<dbReference type="SUPFAM" id="SSF53187">
    <property type="entry name" value="Zn-dependent exopeptidases"/>
    <property type="match status" value="1"/>
</dbReference>
<dbReference type="InterPro" id="IPR050072">
    <property type="entry name" value="Peptidase_M20A"/>
</dbReference>
<evidence type="ECO:0000256" key="9">
    <source>
        <dbReference type="ARBA" id="ARBA00023285"/>
    </source>
</evidence>
<dbReference type="EC" id="3.5.1.16" evidence="11"/>
<keyword evidence="9" id="KW-0170">Cobalt</keyword>
<dbReference type="GO" id="GO:0006526">
    <property type="term" value="P:L-arginine biosynthetic process"/>
    <property type="evidence" value="ECO:0007669"/>
    <property type="project" value="UniProtKB-KW"/>
</dbReference>
<dbReference type="SUPFAM" id="SSF55031">
    <property type="entry name" value="Bacterial exopeptidase dimerisation domain"/>
    <property type="match status" value="1"/>
</dbReference>
<evidence type="ECO:0000256" key="7">
    <source>
        <dbReference type="ARBA" id="ARBA00022801"/>
    </source>
</evidence>
<evidence type="ECO:0000256" key="1">
    <source>
        <dbReference type="ARBA" id="ARBA00001947"/>
    </source>
</evidence>
<evidence type="ECO:0000256" key="4">
    <source>
        <dbReference type="ARBA" id="ARBA00022571"/>
    </source>
</evidence>
<dbReference type="Proteomes" id="UP000324209">
    <property type="component" value="Chromosome"/>
</dbReference>